<dbReference type="InterPro" id="IPR000868">
    <property type="entry name" value="Isochorismatase-like_dom"/>
</dbReference>
<dbReference type="RefSeq" id="WP_136959867.1">
    <property type="nucleotide sequence ID" value="NZ_CP039690.1"/>
</dbReference>
<dbReference type="KEGG" id="pstg:E8M01_09315"/>
<dbReference type="InterPro" id="IPR036380">
    <property type="entry name" value="Isochorismatase-like_sf"/>
</dbReference>
<proteinExistence type="predicted"/>
<evidence type="ECO:0000256" key="1">
    <source>
        <dbReference type="ARBA" id="ARBA00022801"/>
    </source>
</evidence>
<protein>
    <submittedName>
        <fullName evidence="3">Cysteine hydrolase</fullName>
    </submittedName>
</protein>
<feature type="domain" description="Isochorismatase-like" evidence="2">
    <location>
        <begin position="3"/>
        <end position="187"/>
    </location>
</feature>
<keyword evidence="1 3" id="KW-0378">Hydrolase</keyword>
<evidence type="ECO:0000313" key="3">
    <source>
        <dbReference type="EMBL" id="QCI64413.1"/>
    </source>
</evidence>
<dbReference type="Pfam" id="PF00857">
    <property type="entry name" value="Isochorismatase"/>
    <property type="match status" value="1"/>
</dbReference>
<dbReference type="SUPFAM" id="SSF52499">
    <property type="entry name" value="Isochorismatase-like hydrolases"/>
    <property type="match status" value="1"/>
</dbReference>
<dbReference type="Proteomes" id="UP000298781">
    <property type="component" value="Chromosome"/>
</dbReference>
<sequence length="192" mass="20817">MSSAYLVLDLQNDLVHKDGPNGAGPLGEQVRGRNVLANTAAVIEKARAAEAPVVFVRVGFSSDYRECSSTSPMFNAIKTYGILKLDSWGTEIHPDLDRRETDLLVTKHRVSPFYGTNLEVFLRAHGMTRLVMSGVSTAAVVQAGIREAHDRDYHCVVVEDCCAAATAKEHEDSIAMLGRFCAITTSDAVSFG</sequence>
<accession>A0A4D7B060</accession>
<dbReference type="InterPro" id="IPR050272">
    <property type="entry name" value="Isochorismatase-like_hydrls"/>
</dbReference>
<dbReference type="PANTHER" id="PTHR43540">
    <property type="entry name" value="PEROXYUREIDOACRYLATE/UREIDOACRYLATE AMIDOHYDROLASE-RELATED"/>
    <property type="match status" value="1"/>
</dbReference>
<dbReference type="AlphaFoldDB" id="A0A4D7B060"/>
<dbReference type="CDD" id="cd00431">
    <property type="entry name" value="cysteine_hydrolases"/>
    <property type="match status" value="1"/>
</dbReference>
<organism evidence="3 4">
    <name type="scientific">Phreatobacter stygius</name>
    <dbReference type="NCBI Taxonomy" id="1940610"/>
    <lineage>
        <taxon>Bacteria</taxon>
        <taxon>Pseudomonadati</taxon>
        <taxon>Pseudomonadota</taxon>
        <taxon>Alphaproteobacteria</taxon>
        <taxon>Hyphomicrobiales</taxon>
        <taxon>Phreatobacteraceae</taxon>
        <taxon>Phreatobacter</taxon>
    </lineage>
</organism>
<reference evidence="3 4" key="1">
    <citation type="submission" date="2019-04" db="EMBL/GenBank/DDBJ databases">
        <title>Phreatobacter aquaticus sp. nov.</title>
        <authorList>
            <person name="Choi A."/>
        </authorList>
    </citation>
    <scope>NUCLEOTIDE SEQUENCE [LARGE SCALE GENOMIC DNA]</scope>
    <source>
        <strain evidence="3 4">KCTC 52518</strain>
    </source>
</reference>
<evidence type="ECO:0000313" key="4">
    <source>
        <dbReference type="Proteomes" id="UP000298781"/>
    </source>
</evidence>
<keyword evidence="4" id="KW-1185">Reference proteome</keyword>
<dbReference type="GO" id="GO:0016787">
    <property type="term" value="F:hydrolase activity"/>
    <property type="evidence" value="ECO:0007669"/>
    <property type="project" value="UniProtKB-KW"/>
</dbReference>
<dbReference type="OrthoDB" id="9807387at2"/>
<dbReference type="EMBL" id="CP039690">
    <property type="protein sequence ID" value="QCI64413.1"/>
    <property type="molecule type" value="Genomic_DNA"/>
</dbReference>
<dbReference type="Gene3D" id="3.40.50.850">
    <property type="entry name" value="Isochorismatase-like"/>
    <property type="match status" value="1"/>
</dbReference>
<dbReference type="PANTHER" id="PTHR43540:SF1">
    <property type="entry name" value="ISOCHORISMATASE HYDROLASE"/>
    <property type="match status" value="1"/>
</dbReference>
<gene>
    <name evidence="3" type="ORF">E8M01_09315</name>
</gene>
<name>A0A4D7B060_9HYPH</name>
<evidence type="ECO:0000259" key="2">
    <source>
        <dbReference type="Pfam" id="PF00857"/>
    </source>
</evidence>